<reference evidence="2 3" key="1">
    <citation type="submission" date="2021-05" db="EMBL/GenBank/DDBJ databases">
        <title>The draft genome of Geobacter luticola JCM 17780.</title>
        <authorList>
            <person name="Xu Z."/>
            <person name="Masuda Y."/>
            <person name="Itoh H."/>
            <person name="Senoo K."/>
        </authorList>
    </citation>
    <scope>NUCLEOTIDE SEQUENCE [LARGE SCALE GENOMIC DNA]</scope>
    <source>
        <strain evidence="2 3">JCM 17780</strain>
    </source>
</reference>
<organism evidence="2 3">
    <name type="scientific">Geomobilimonas luticola</name>
    <dbReference type="NCBI Taxonomy" id="1114878"/>
    <lineage>
        <taxon>Bacteria</taxon>
        <taxon>Pseudomonadati</taxon>
        <taxon>Thermodesulfobacteriota</taxon>
        <taxon>Desulfuromonadia</taxon>
        <taxon>Geobacterales</taxon>
        <taxon>Geobacteraceae</taxon>
        <taxon>Geomobilimonas</taxon>
    </lineage>
</organism>
<proteinExistence type="predicted"/>
<keyword evidence="1" id="KW-1133">Transmembrane helix</keyword>
<sequence length="168" mass="18053">MQNCRSGGFTLIELAVVLAILATVALLVFPRLPSTDATNLRGSARALAATIRYTGDKAITAKSAYRLRVNLTDNRLAVIKMVNGEESTDSDPFFSRQILADGINVEDMTIPRLGKITAGEVAVNFGPGGLEDFAVIHLKGSRDSHFTVTAYPQNGKVKVEEGYREAGP</sequence>
<dbReference type="Pfam" id="PF07963">
    <property type="entry name" value="N_methyl"/>
    <property type="match status" value="1"/>
</dbReference>
<dbReference type="EMBL" id="JAHCVK010000001">
    <property type="protein sequence ID" value="MBT0651524.1"/>
    <property type="molecule type" value="Genomic_DNA"/>
</dbReference>
<keyword evidence="1" id="KW-0472">Membrane</keyword>
<dbReference type="SUPFAM" id="SSF54523">
    <property type="entry name" value="Pili subunits"/>
    <property type="match status" value="1"/>
</dbReference>
<evidence type="ECO:0000313" key="2">
    <source>
        <dbReference type="EMBL" id="MBT0651524.1"/>
    </source>
</evidence>
<keyword evidence="3" id="KW-1185">Reference proteome</keyword>
<dbReference type="InterPro" id="IPR045584">
    <property type="entry name" value="Pilin-like"/>
</dbReference>
<dbReference type="Gene3D" id="3.30.700.10">
    <property type="entry name" value="Glycoprotein, Type 4 Pilin"/>
    <property type="match status" value="1"/>
</dbReference>
<keyword evidence="1" id="KW-0812">Transmembrane</keyword>
<protein>
    <submittedName>
        <fullName evidence="2">Prepilin-type N-terminal cleavage/methylation domain-containing protein</fullName>
    </submittedName>
</protein>
<gene>
    <name evidence="2" type="ORF">KI810_00510</name>
</gene>
<comment type="caution">
    <text evidence="2">The sequence shown here is derived from an EMBL/GenBank/DDBJ whole genome shotgun (WGS) entry which is preliminary data.</text>
</comment>
<dbReference type="Proteomes" id="UP000756860">
    <property type="component" value="Unassembled WGS sequence"/>
</dbReference>
<dbReference type="NCBIfam" id="TIGR02532">
    <property type="entry name" value="IV_pilin_GFxxxE"/>
    <property type="match status" value="1"/>
</dbReference>
<evidence type="ECO:0000313" key="3">
    <source>
        <dbReference type="Proteomes" id="UP000756860"/>
    </source>
</evidence>
<feature type="transmembrane region" description="Helical" evidence="1">
    <location>
        <begin position="7"/>
        <end position="29"/>
    </location>
</feature>
<accession>A0ABS5SAI3</accession>
<evidence type="ECO:0000256" key="1">
    <source>
        <dbReference type="SAM" id="Phobius"/>
    </source>
</evidence>
<name>A0ABS5SAI3_9BACT</name>
<dbReference type="InterPro" id="IPR012902">
    <property type="entry name" value="N_methyl_site"/>
</dbReference>
<dbReference type="PROSITE" id="PS00409">
    <property type="entry name" value="PROKAR_NTER_METHYL"/>
    <property type="match status" value="1"/>
</dbReference>